<evidence type="ECO:0000313" key="3">
    <source>
        <dbReference type="Proteomes" id="UP000525298"/>
    </source>
</evidence>
<organism evidence="2 3">
    <name type="scientific">Desulfosalsimonas propionicica</name>
    <dbReference type="NCBI Taxonomy" id="332175"/>
    <lineage>
        <taxon>Bacteria</taxon>
        <taxon>Pseudomonadati</taxon>
        <taxon>Thermodesulfobacteriota</taxon>
        <taxon>Desulfobacteria</taxon>
        <taxon>Desulfobacterales</taxon>
        <taxon>Desulfosalsimonadaceae</taxon>
        <taxon>Desulfosalsimonas</taxon>
    </lineage>
</organism>
<keyword evidence="1" id="KW-0472">Membrane</keyword>
<accession>A0A7W0CCC5</accession>
<comment type="caution">
    <text evidence="2">The sequence shown here is derived from an EMBL/GenBank/DDBJ whole genome shotgun (WGS) entry which is preliminary data.</text>
</comment>
<keyword evidence="1" id="KW-0812">Transmembrane</keyword>
<proteinExistence type="predicted"/>
<evidence type="ECO:0000256" key="1">
    <source>
        <dbReference type="SAM" id="Phobius"/>
    </source>
</evidence>
<reference evidence="2 3" key="1">
    <citation type="submission" date="2020-07" db="EMBL/GenBank/DDBJ databases">
        <title>Genomic Encyclopedia of Type Strains, Phase IV (KMG-IV): sequencing the most valuable type-strain genomes for metagenomic binning, comparative biology and taxonomic classification.</title>
        <authorList>
            <person name="Goeker M."/>
        </authorList>
    </citation>
    <scope>NUCLEOTIDE SEQUENCE [LARGE SCALE GENOMIC DNA]</scope>
    <source>
        <strain evidence="2 3">DSM 17721</strain>
    </source>
</reference>
<dbReference type="Proteomes" id="UP000525298">
    <property type="component" value="Unassembled WGS sequence"/>
</dbReference>
<name>A0A7W0CCC5_9BACT</name>
<feature type="transmembrane region" description="Helical" evidence="1">
    <location>
        <begin position="34"/>
        <end position="56"/>
    </location>
</feature>
<dbReference type="EMBL" id="JACDUS010000017">
    <property type="protein sequence ID" value="MBA2883135.1"/>
    <property type="molecule type" value="Genomic_DNA"/>
</dbReference>
<keyword evidence="1" id="KW-1133">Transmembrane helix</keyword>
<keyword evidence="3" id="KW-1185">Reference proteome</keyword>
<gene>
    <name evidence="2" type="ORF">HNR65_003496</name>
</gene>
<evidence type="ECO:0000313" key="2">
    <source>
        <dbReference type="EMBL" id="MBA2883135.1"/>
    </source>
</evidence>
<dbReference type="AlphaFoldDB" id="A0A7W0CCC5"/>
<sequence length="67" mass="7455">MLAPMSHGGIHVILRGFEYGPEGITARIRIVKSFLHTPFTIAYAMLIISMLTWVLLKIRHAPGELPA</sequence>
<dbReference type="RefSeq" id="WP_181552749.1">
    <property type="nucleotide sequence ID" value="NZ_JACDUS010000017.1"/>
</dbReference>
<protein>
    <submittedName>
        <fullName evidence="2">Uncharacterized protein</fullName>
    </submittedName>
</protein>